<dbReference type="InterPro" id="IPR051839">
    <property type="entry name" value="RD_transcriptional_regulator"/>
</dbReference>
<dbReference type="InterPro" id="IPR002514">
    <property type="entry name" value="Transposase_8"/>
</dbReference>
<keyword evidence="2" id="KW-1185">Reference proteome</keyword>
<dbReference type="RefSeq" id="WP_101436350.1">
    <property type="nucleotide sequence ID" value="NZ_BNAX01000040.1"/>
</dbReference>
<dbReference type="Proteomes" id="UP000318578">
    <property type="component" value="Unassembled WGS sequence"/>
</dbReference>
<organism evidence="1 2">
    <name type="scientific">Amycolatopsis acidiphila</name>
    <dbReference type="NCBI Taxonomy" id="715473"/>
    <lineage>
        <taxon>Bacteria</taxon>
        <taxon>Bacillati</taxon>
        <taxon>Actinomycetota</taxon>
        <taxon>Actinomycetes</taxon>
        <taxon>Pseudonocardiales</taxon>
        <taxon>Pseudonocardiaceae</taxon>
        <taxon>Amycolatopsis</taxon>
    </lineage>
</organism>
<proteinExistence type="predicted"/>
<dbReference type="AlphaFoldDB" id="A0A558ABP2"/>
<dbReference type="SUPFAM" id="SSF46689">
    <property type="entry name" value="Homeodomain-like"/>
    <property type="match status" value="1"/>
</dbReference>
<dbReference type="Pfam" id="PF01527">
    <property type="entry name" value="HTH_Tnp_1"/>
    <property type="match status" value="1"/>
</dbReference>
<reference evidence="1 2" key="1">
    <citation type="submission" date="2019-07" db="EMBL/GenBank/DDBJ databases">
        <title>New species of Amycolatopsis and Streptomyces.</title>
        <authorList>
            <person name="Duangmal K."/>
            <person name="Teo W.F.A."/>
            <person name="Lipun K."/>
        </authorList>
    </citation>
    <scope>NUCLEOTIDE SEQUENCE [LARGE SCALE GENOMIC DNA]</scope>
    <source>
        <strain evidence="1 2">JCM 30562</strain>
    </source>
</reference>
<name>A0A558ABP2_9PSEU</name>
<evidence type="ECO:0000313" key="1">
    <source>
        <dbReference type="EMBL" id="TVT21676.1"/>
    </source>
</evidence>
<accession>A0A558ABP2</accession>
<dbReference type="GO" id="GO:0004803">
    <property type="term" value="F:transposase activity"/>
    <property type="evidence" value="ECO:0007669"/>
    <property type="project" value="InterPro"/>
</dbReference>
<dbReference type="PANTHER" id="PTHR33215:SF13">
    <property type="entry name" value="PROTEIN DISTAL ANTENNA"/>
    <property type="match status" value="1"/>
</dbReference>
<dbReference type="Gene3D" id="1.10.10.60">
    <property type="entry name" value="Homeodomain-like"/>
    <property type="match status" value="1"/>
</dbReference>
<dbReference type="GO" id="GO:0003677">
    <property type="term" value="F:DNA binding"/>
    <property type="evidence" value="ECO:0007669"/>
    <property type="project" value="InterPro"/>
</dbReference>
<gene>
    <name evidence="1" type="ORF">FNH06_16050</name>
</gene>
<dbReference type="PANTHER" id="PTHR33215">
    <property type="entry name" value="PROTEIN DISTAL ANTENNA"/>
    <property type="match status" value="1"/>
</dbReference>
<comment type="caution">
    <text evidence="1">The sequence shown here is derived from an EMBL/GenBank/DDBJ whole genome shotgun (WGS) entry which is preliminary data.</text>
</comment>
<evidence type="ECO:0000313" key="2">
    <source>
        <dbReference type="Proteomes" id="UP000318578"/>
    </source>
</evidence>
<dbReference type="OrthoDB" id="52928at2"/>
<dbReference type="GO" id="GO:0006313">
    <property type="term" value="P:DNA transposition"/>
    <property type="evidence" value="ECO:0007669"/>
    <property type="project" value="InterPro"/>
</dbReference>
<dbReference type="EMBL" id="VJZA01000024">
    <property type="protein sequence ID" value="TVT21676.1"/>
    <property type="molecule type" value="Genomic_DNA"/>
</dbReference>
<protein>
    <submittedName>
        <fullName evidence="1">Transposase</fullName>
    </submittedName>
</protein>
<dbReference type="InterPro" id="IPR009057">
    <property type="entry name" value="Homeodomain-like_sf"/>
</dbReference>
<sequence length="103" mass="11632">MSIMPPRKRRSCTAEYKVEAAHRVIDSDRTIADVARELGIDPGMLSTWVKDERRRIAAAEVHGEKPLEPAERAELARLRRQVGELEKDNAFLVKGVPRTRDAA</sequence>